<evidence type="ECO:0000313" key="3">
    <source>
        <dbReference type="Proteomes" id="UP000184518"/>
    </source>
</evidence>
<dbReference type="STRING" id="1416778.SAMN05443633_10759"/>
<dbReference type="EMBL" id="FQUT01000007">
    <property type="protein sequence ID" value="SHF82678.1"/>
    <property type="molecule type" value="Genomic_DNA"/>
</dbReference>
<sequence>MQKFNKHTVAKNETLKSIASRYDLSVGELKLFHNNHCNVKDMILIGLTDQKELFIPRTAVADKAKRVEFSHGNRLAFKPQNLFLRYGVTITLEKGDHINELKYENSVKWLKTENRLHFFEIDRISDLFINEEQVNEMADLLAYKTSKVLYPLQISTDENGKFNAVENLSEYAKRWNNVKDEVYKEYEGEIVDEYCLKIERILDEPELLTGLMKNDYFLRTVFFGIYKSFGKDFKTINQESFPVIQNPKEPNYEITFEIDPIKDEHDLVNITGNGKLHDERSVYDFISGTPFSFIIEDHPVMNDKGDFRIKFYLNGKTYFPESLYLECDILLQEKKKIAVSISVLD</sequence>
<evidence type="ECO:0000259" key="1">
    <source>
        <dbReference type="Pfam" id="PF01476"/>
    </source>
</evidence>
<dbReference type="CDD" id="cd00118">
    <property type="entry name" value="LysM"/>
    <property type="match status" value="1"/>
</dbReference>
<dbReference type="Pfam" id="PF01476">
    <property type="entry name" value="LysM"/>
    <property type="match status" value="1"/>
</dbReference>
<dbReference type="Proteomes" id="UP000184518">
    <property type="component" value="Unassembled WGS sequence"/>
</dbReference>
<dbReference type="Gene3D" id="3.10.350.10">
    <property type="entry name" value="LysM domain"/>
    <property type="match status" value="1"/>
</dbReference>
<keyword evidence="3" id="KW-1185">Reference proteome</keyword>
<accession>A0A1M5ETW2</accession>
<feature type="domain" description="LysM" evidence="1">
    <location>
        <begin position="7"/>
        <end position="30"/>
    </location>
</feature>
<dbReference type="InterPro" id="IPR018392">
    <property type="entry name" value="LysM"/>
</dbReference>
<evidence type="ECO:0000313" key="2">
    <source>
        <dbReference type="EMBL" id="SHF82678.1"/>
    </source>
</evidence>
<protein>
    <submittedName>
        <fullName evidence="2">LysM domain-containing protein</fullName>
    </submittedName>
</protein>
<dbReference type="RefSeq" id="WP_072958796.1">
    <property type="nucleotide sequence ID" value="NZ_FQUT01000007.1"/>
</dbReference>
<name>A0A1M5ETW2_9FLAO</name>
<proteinExistence type="predicted"/>
<reference evidence="3" key="1">
    <citation type="submission" date="2016-11" db="EMBL/GenBank/DDBJ databases">
        <authorList>
            <person name="Varghese N."/>
            <person name="Submissions S."/>
        </authorList>
    </citation>
    <scope>NUCLEOTIDE SEQUENCE [LARGE SCALE GENOMIC DNA]</scope>
    <source>
        <strain evidence="3">DSM 27619</strain>
    </source>
</reference>
<dbReference type="AlphaFoldDB" id="A0A1M5ETW2"/>
<dbReference type="InterPro" id="IPR036779">
    <property type="entry name" value="LysM_dom_sf"/>
</dbReference>
<gene>
    <name evidence="2" type="ORF">SAMN05443633_10759</name>
</gene>
<organism evidence="2 3">
    <name type="scientific">Chryseobacterium arachidis</name>
    <dbReference type="NCBI Taxonomy" id="1416778"/>
    <lineage>
        <taxon>Bacteria</taxon>
        <taxon>Pseudomonadati</taxon>
        <taxon>Bacteroidota</taxon>
        <taxon>Flavobacteriia</taxon>
        <taxon>Flavobacteriales</taxon>
        <taxon>Weeksellaceae</taxon>
        <taxon>Chryseobacterium group</taxon>
        <taxon>Chryseobacterium</taxon>
    </lineage>
</organism>